<dbReference type="Proteomes" id="UP000733379">
    <property type="component" value="Unassembled WGS sequence"/>
</dbReference>
<dbReference type="Gene3D" id="1.10.287.1060">
    <property type="entry name" value="ESAT-6-like"/>
    <property type="match status" value="1"/>
</dbReference>
<name>A0ABS6BD79_9NOCA</name>
<dbReference type="RefSeq" id="WP_215923805.1">
    <property type="nucleotide sequence ID" value="NZ_JAHKNI010000024.1"/>
</dbReference>
<keyword evidence="2" id="KW-1185">Reference proteome</keyword>
<comment type="caution">
    <text evidence="1">The sequence shown here is derived from an EMBL/GenBank/DDBJ whole genome shotgun (WGS) entry which is preliminary data.</text>
</comment>
<reference evidence="1 2" key="1">
    <citation type="submission" date="2021-06" db="EMBL/GenBank/DDBJ databases">
        <title>Actinomycetes sequencing.</title>
        <authorList>
            <person name="Shan Q."/>
        </authorList>
    </citation>
    <scope>NUCLEOTIDE SEQUENCE [LARGE SCALE GENOMIC DNA]</scope>
    <source>
        <strain evidence="1 2">NEAU-G5</strain>
    </source>
</reference>
<accession>A0ABS6BD79</accession>
<proteinExistence type="predicted"/>
<dbReference type="EMBL" id="JAHKNI010000024">
    <property type="protein sequence ID" value="MBU3067726.1"/>
    <property type="molecule type" value="Genomic_DNA"/>
</dbReference>
<gene>
    <name evidence="1" type="ORF">KO481_40185</name>
</gene>
<protein>
    <recommendedName>
        <fullName evidence="3">WXG100 family type VII secretion target</fullName>
    </recommendedName>
</protein>
<organism evidence="1 2">
    <name type="scientific">Nocardia albiluteola</name>
    <dbReference type="NCBI Taxonomy" id="2842303"/>
    <lineage>
        <taxon>Bacteria</taxon>
        <taxon>Bacillati</taxon>
        <taxon>Actinomycetota</taxon>
        <taxon>Actinomycetes</taxon>
        <taxon>Mycobacteriales</taxon>
        <taxon>Nocardiaceae</taxon>
        <taxon>Nocardia</taxon>
    </lineage>
</organism>
<evidence type="ECO:0000313" key="2">
    <source>
        <dbReference type="Proteomes" id="UP000733379"/>
    </source>
</evidence>
<evidence type="ECO:0008006" key="3">
    <source>
        <dbReference type="Google" id="ProtNLM"/>
    </source>
</evidence>
<sequence>MSDTVKVDTAALREAAHRVGDLADKVTSVYDTLICAVTGDEGASHWGSDDPGTQFANGQNGTGGYVKTAANLEGALSKSGATLSEYADNITQAADLIDKMEAQNAG</sequence>
<evidence type="ECO:0000313" key="1">
    <source>
        <dbReference type="EMBL" id="MBU3067726.1"/>
    </source>
</evidence>